<comment type="pathway">
    <text evidence="2 11">Amino-acid biosynthesis; L-histidine biosynthesis; L-histidine from 5-phospho-alpha-D-ribose 1-diphosphate: step 7/9.</text>
</comment>
<dbReference type="Proteomes" id="UP000316471">
    <property type="component" value="Unassembled WGS sequence"/>
</dbReference>
<evidence type="ECO:0000256" key="6">
    <source>
        <dbReference type="ARBA" id="ARBA00022605"/>
    </source>
</evidence>
<reference evidence="13 14" key="1">
    <citation type="journal article" date="2015" name="Stand. Genomic Sci.">
        <title>Genomic Encyclopedia of Bacterial and Archaeal Type Strains, Phase III: the genomes of soil and plant-associated and newly described type strains.</title>
        <authorList>
            <person name="Whitman W.B."/>
            <person name="Woyke T."/>
            <person name="Klenk H.P."/>
            <person name="Zhou Y."/>
            <person name="Lilburn T.G."/>
            <person name="Beck B.J."/>
            <person name="De Vos P."/>
            <person name="Vandamme P."/>
            <person name="Eisen J.A."/>
            <person name="Garrity G."/>
            <person name="Hugenholtz P."/>
            <person name="Kyrpides N.C."/>
        </authorList>
    </citation>
    <scope>NUCLEOTIDE SEQUENCE [LARGE SCALE GENOMIC DNA]</scope>
    <source>
        <strain evidence="13 14">CGMCC 1.10136</strain>
    </source>
</reference>
<keyword evidence="7 11" id="KW-0808">Transferase</keyword>
<dbReference type="NCBIfam" id="TIGR01141">
    <property type="entry name" value="hisC"/>
    <property type="match status" value="1"/>
</dbReference>
<protein>
    <recommendedName>
        <fullName evidence="11">Histidinol-phosphate aminotransferase</fullName>
        <ecNumber evidence="11">2.6.1.9</ecNumber>
    </recommendedName>
    <alternativeName>
        <fullName evidence="11">Imidazole acetol-phosphate transaminase</fullName>
    </alternativeName>
</protein>
<proteinExistence type="inferred from homology"/>
<comment type="cofactor">
    <cofactor evidence="1 11">
        <name>pyridoxal 5'-phosphate</name>
        <dbReference type="ChEBI" id="CHEBI:597326"/>
    </cofactor>
</comment>
<dbReference type="InterPro" id="IPR015421">
    <property type="entry name" value="PyrdxlP-dep_Trfase_major"/>
</dbReference>
<comment type="caution">
    <text evidence="13">The sequence shown here is derived from an EMBL/GenBank/DDBJ whole genome shotgun (WGS) entry which is preliminary data.</text>
</comment>
<dbReference type="SUPFAM" id="SSF53383">
    <property type="entry name" value="PLP-dependent transferases"/>
    <property type="match status" value="1"/>
</dbReference>
<dbReference type="OrthoDB" id="9813612at2"/>
<dbReference type="Gene3D" id="3.90.1150.10">
    <property type="entry name" value="Aspartate Aminotransferase, domain 1"/>
    <property type="match status" value="1"/>
</dbReference>
<evidence type="ECO:0000313" key="14">
    <source>
        <dbReference type="Proteomes" id="UP000316471"/>
    </source>
</evidence>
<dbReference type="Pfam" id="PF00155">
    <property type="entry name" value="Aminotran_1_2"/>
    <property type="match status" value="1"/>
</dbReference>
<accession>A0A562LWA6</accession>
<keyword evidence="9 11" id="KW-0368">Histidine biosynthesis</keyword>
<evidence type="ECO:0000259" key="12">
    <source>
        <dbReference type="Pfam" id="PF00155"/>
    </source>
</evidence>
<dbReference type="UniPathway" id="UPA00031">
    <property type="reaction ID" value="UER00012"/>
</dbReference>
<keyword evidence="8 11" id="KW-0663">Pyridoxal phosphate</keyword>
<evidence type="ECO:0000256" key="11">
    <source>
        <dbReference type="HAMAP-Rule" id="MF_01023"/>
    </source>
</evidence>
<feature type="domain" description="Aminotransferase class I/classII large" evidence="12">
    <location>
        <begin position="66"/>
        <end position="374"/>
    </location>
</feature>
<comment type="subunit">
    <text evidence="4 11">Homodimer.</text>
</comment>
<dbReference type="GO" id="GO:0000105">
    <property type="term" value="P:L-histidine biosynthetic process"/>
    <property type="evidence" value="ECO:0007669"/>
    <property type="project" value="UniProtKB-UniRule"/>
</dbReference>
<dbReference type="InterPro" id="IPR015422">
    <property type="entry name" value="PyrdxlP-dep_Trfase_small"/>
</dbReference>
<dbReference type="Gene3D" id="3.40.640.10">
    <property type="entry name" value="Type I PLP-dependent aspartate aminotransferase-like (Major domain)"/>
    <property type="match status" value="1"/>
</dbReference>
<evidence type="ECO:0000256" key="3">
    <source>
        <dbReference type="ARBA" id="ARBA00007970"/>
    </source>
</evidence>
<dbReference type="PANTHER" id="PTHR42885">
    <property type="entry name" value="HISTIDINOL-PHOSPHATE AMINOTRANSFERASE-RELATED"/>
    <property type="match status" value="1"/>
</dbReference>
<dbReference type="RefSeq" id="WP_144813281.1">
    <property type="nucleotide sequence ID" value="NZ_VLKP01000004.1"/>
</dbReference>
<dbReference type="AlphaFoldDB" id="A0A562LWA6"/>
<comment type="similarity">
    <text evidence="3 11">Belongs to the class-II pyridoxal-phosphate-dependent aminotransferase family. Histidinol-phosphate aminotransferase subfamily.</text>
</comment>
<evidence type="ECO:0000256" key="5">
    <source>
        <dbReference type="ARBA" id="ARBA00022576"/>
    </source>
</evidence>
<dbReference type="HAMAP" id="MF_01023">
    <property type="entry name" value="HisC_aminotrans_2"/>
    <property type="match status" value="1"/>
</dbReference>
<evidence type="ECO:0000256" key="8">
    <source>
        <dbReference type="ARBA" id="ARBA00022898"/>
    </source>
</evidence>
<dbReference type="EC" id="2.6.1.9" evidence="11"/>
<dbReference type="InterPro" id="IPR005861">
    <property type="entry name" value="HisP_aminotrans"/>
</dbReference>
<evidence type="ECO:0000256" key="7">
    <source>
        <dbReference type="ARBA" id="ARBA00022679"/>
    </source>
</evidence>
<feature type="modified residue" description="N6-(pyridoxal phosphate)lysine" evidence="11">
    <location>
        <position position="239"/>
    </location>
</feature>
<evidence type="ECO:0000256" key="2">
    <source>
        <dbReference type="ARBA" id="ARBA00005011"/>
    </source>
</evidence>
<dbReference type="GO" id="GO:0004400">
    <property type="term" value="F:histidinol-phosphate transaminase activity"/>
    <property type="evidence" value="ECO:0007669"/>
    <property type="project" value="UniProtKB-UniRule"/>
</dbReference>
<sequence>MSSISSSDATVGASPVAAAAGLVSSDPLALVREDLRGFAGYRSARTDKVEGSVWLNANESAWANEADTGCAARRYPQPQPAALRQALADLYGCATGQLLVGRGSDEPIDLLIRALCRPGGDAIVVTPPTFGMYAVCARLHGTPVVDVPLVDTAEGFTCDFRAAERAARETGARIVFLCSPGNPSGTALPSTEIAALARALDGRALVVVDEAYQEYAGTPSAVTLLEAHRNVAVLRTLSKAHALAAARIGAVIADPALIEVLQRCQAPYPLPQPSVELACRALAPQARAETARRIDITRAERDRLAGLLARAPGVRCVYPSSANFLLIRFNDPRAAYARLLAAGIVARDMRQAPGLGDALRISLGTPVQNDAVLATLAGLEAAA</sequence>
<keyword evidence="5 11" id="KW-0032">Aminotransferase</keyword>
<organism evidence="13 14">
    <name type="scientific">Aerolutibacter ruishenii</name>
    <dbReference type="NCBI Taxonomy" id="686800"/>
    <lineage>
        <taxon>Bacteria</taxon>
        <taxon>Pseudomonadati</taxon>
        <taxon>Pseudomonadota</taxon>
        <taxon>Gammaproteobacteria</taxon>
        <taxon>Lysobacterales</taxon>
        <taxon>Lysobacteraceae</taxon>
        <taxon>Aerolutibacter</taxon>
    </lineage>
</organism>
<name>A0A562LWA6_9GAMM</name>
<keyword evidence="6 11" id="KW-0028">Amino-acid biosynthesis</keyword>
<keyword evidence="14" id="KW-1185">Reference proteome</keyword>
<dbReference type="PANTHER" id="PTHR42885:SF2">
    <property type="entry name" value="HISTIDINOL-PHOSPHATE AMINOTRANSFERASE"/>
    <property type="match status" value="1"/>
</dbReference>
<dbReference type="CDD" id="cd00609">
    <property type="entry name" value="AAT_like"/>
    <property type="match status" value="1"/>
</dbReference>
<evidence type="ECO:0000313" key="13">
    <source>
        <dbReference type="EMBL" id="TWI11937.1"/>
    </source>
</evidence>
<evidence type="ECO:0000256" key="9">
    <source>
        <dbReference type="ARBA" id="ARBA00023102"/>
    </source>
</evidence>
<dbReference type="InterPro" id="IPR004839">
    <property type="entry name" value="Aminotransferase_I/II_large"/>
</dbReference>
<evidence type="ECO:0000256" key="4">
    <source>
        <dbReference type="ARBA" id="ARBA00011738"/>
    </source>
</evidence>
<comment type="catalytic activity">
    <reaction evidence="10 11">
        <text>L-histidinol phosphate + 2-oxoglutarate = 3-(imidazol-4-yl)-2-oxopropyl phosphate + L-glutamate</text>
        <dbReference type="Rhea" id="RHEA:23744"/>
        <dbReference type="ChEBI" id="CHEBI:16810"/>
        <dbReference type="ChEBI" id="CHEBI:29985"/>
        <dbReference type="ChEBI" id="CHEBI:57766"/>
        <dbReference type="ChEBI" id="CHEBI:57980"/>
        <dbReference type="EC" id="2.6.1.9"/>
    </reaction>
</comment>
<dbReference type="GO" id="GO:0030170">
    <property type="term" value="F:pyridoxal phosphate binding"/>
    <property type="evidence" value="ECO:0007669"/>
    <property type="project" value="InterPro"/>
</dbReference>
<dbReference type="InterPro" id="IPR015424">
    <property type="entry name" value="PyrdxlP-dep_Trfase"/>
</dbReference>
<dbReference type="EMBL" id="VLKP01000004">
    <property type="protein sequence ID" value="TWI11937.1"/>
    <property type="molecule type" value="Genomic_DNA"/>
</dbReference>
<gene>
    <name evidence="11" type="primary">hisC</name>
    <name evidence="13" type="ORF">IP93_01218</name>
</gene>
<evidence type="ECO:0000256" key="10">
    <source>
        <dbReference type="ARBA" id="ARBA00047481"/>
    </source>
</evidence>
<evidence type="ECO:0000256" key="1">
    <source>
        <dbReference type="ARBA" id="ARBA00001933"/>
    </source>
</evidence>